<keyword evidence="2" id="KW-1185">Reference proteome</keyword>
<evidence type="ECO:0000313" key="1">
    <source>
        <dbReference type="EMBL" id="BAU53635.1"/>
    </source>
</evidence>
<dbReference type="CDD" id="cd24055">
    <property type="entry name" value="ASKHA_NBD_ChPPX-like"/>
    <property type="match status" value="1"/>
</dbReference>
<evidence type="ECO:0000313" key="2">
    <source>
        <dbReference type="Proteomes" id="UP000218263"/>
    </source>
</evidence>
<dbReference type="PANTHER" id="PTHR30005">
    <property type="entry name" value="EXOPOLYPHOSPHATASE"/>
    <property type="match status" value="1"/>
</dbReference>
<dbReference type="GO" id="GO:0008894">
    <property type="term" value="F:guanosine-5'-triphosphate,3'-diphosphate diphosphatase activity"/>
    <property type="evidence" value="ECO:0007669"/>
    <property type="project" value="UniProtKB-EC"/>
</dbReference>
<gene>
    <name evidence="1" type="primary">gppA_1</name>
    <name evidence="1" type="ORF">MgSA37_01804</name>
</gene>
<dbReference type="OrthoDB" id="9814545at2"/>
<dbReference type="EC" id="3.6.1.40" evidence="1"/>
<dbReference type="InterPro" id="IPR003695">
    <property type="entry name" value="Ppx_GppA_N"/>
</dbReference>
<dbReference type="Pfam" id="PF02541">
    <property type="entry name" value="Ppx-GppA"/>
    <property type="match status" value="1"/>
</dbReference>
<protein>
    <submittedName>
        <fullName evidence="1">Guanosine-5'-triphosphate,3'-diphosphate pyrophosphatase</fullName>
        <ecNumber evidence="1">3.6.1.40</ecNumber>
    </submittedName>
</protein>
<proteinExistence type="predicted"/>
<dbReference type="Gene3D" id="3.30.420.150">
    <property type="entry name" value="Exopolyphosphatase. Domain 2"/>
    <property type="match status" value="1"/>
</dbReference>
<dbReference type="GO" id="GO:0004309">
    <property type="term" value="F:exopolyphosphatase activity"/>
    <property type="evidence" value="ECO:0007669"/>
    <property type="project" value="UniProtKB-EC"/>
</dbReference>
<organism evidence="1 2">
    <name type="scientific">Mucilaginibacter gotjawali</name>
    <dbReference type="NCBI Taxonomy" id="1550579"/>
    <lineage>
        <taxon>Bacteria</taxon>
        <taxon>Pseudomonadati</taxon>
        <taxon>Bacteroidota</taxon>
        <taxon>Sphingobacteriia</taxon>
        <taxon>Sphingobacteriales</taxon>
        <taxon>Sphingobacteriaceae</taxon>
        <taxon>Mucilaginibacter</taxon>
    </lineage>
</organism>
<dbReference type="KEGG" id="mgot:MgSA37_01804"/>
<dbReference type="AlphaFoldDB" id="A0A110B2B4"/>
<dbReference type="RefSeq" id="WP_096351284.1">
    <property type="nucleotide sequence ID" value="NZ_AP017313.1"/>
</dbReference>
<accession>A0A110B2B4</accession>
<dbReference type="SUPFAM" id="SSF53067">
    <property type="entry name" value="Actin-like ATPase domain"/>
    <property type="match status" value="2"/>
</dbReference>
<sequence length="308" mass="33769">MNNRYAVMDLGTNTFHLLIAEAGTLGFNEIVHEEEAVKLGEGGINKGSIVPAAFERGIKTMERFGGLIKNNNVQQVRAIATSALRSAANGGDFIRQVKEKTGIGIEIINGDQEAAFIYKGVKASGCLTKQRSIIVDIGGGSVEFIICDDSTVYWKQSFEIGAARLMDKFHRTDPIPPESITALNLYLQDQLQSLFEAVKKFPVHTLVGSSGSFESYTGLIETAKGHAFDLKTIKSYEFNMDELLALIEQVVLSTHQERIENPGIIPVRKDMIVTASILARFILEKLKISKVMMTTHSLKEGVLAAMMG</sequence>
<name>A0A110B2B4_9SPHI</name>
<dbReference type="InterPro" id="IPR050273">
    <property type="entry name" value="GppA/Ppx_hydrolase"/>
</dbReference>
<dbReference type="Gene3D" id="3.30.420.40">
    <property type="match status" value="1"/>
</dbReference>
<dbReference type="PANTHER" id="PTHR30005:SF0">
    <property type="entry name" value="RETROGRADE REGULATION PROTEIN 2"/>
    <property type="match status" value="1"/>
</dbReference>
<dbReference type="EMBL" id="AP017313">
    <property type="protein sequence ID" value="BAU53635.1"/>
    <property type="molecule type" value="Genomic_DNA"/>
</dbReference>
<keyword evidence="1" id="KW-0378">Hydrolase</keyword>
<reference evidence="1 2" key="1">
    <citation type="submission" date="2015-12" db="EMBL/GenBank/DDBJ databases">
        <title>Genome sequence of Mucilaginibacter gotjawali.</title>
        <authorList>
            <person name="Lee J.S."/>
            <person name="Lee K.C."/>
            <person name="Kim K.K."/>
            <person name="Lee B.W."/>
        </authorList>
    </citation>
    <scope>NUCLEOTIDE SEQUENCE [LARGE SCALE GENOMIC DNA]</scope>
    <source>
        <strain evidence="1 2">SA3-7</strain>
    </source>
</reference>
<dbReference type="Proteomes" id="UP000218263">
    <property type="component" value="Chromosome"/>
</dbReference>
<dbReference type="InterPro" id="IPR043129">
    <property type="entry name" value="ATPase_NBD"/>
</dbReference>